<evidence type="ECO:0000256" key="3">
    <source>
        <dbReference type="ARBA" id="ARBA00006220"/>
    </source>
</evidence>
<comment type="subcellular location">
    <subcellularLocation>
        <location evidence="2">Cytoplasm</location>
    </subcellularLocation>
</comment>
<evidence type="ECO:0000256" key="11">
    <source>
        <dbReference type="ARBA" id="ARBA00047820"/>
    </source>
</evidence>
<feature type="region of interest" description="Disordered" evidence="12">
    <location>
        <begin position="257"/>
        <end position="282"/>
    </location>
</feature>
<accession>A0AAN6PAZ9</accession>
<comment type="caution">
    <text evidence="13">The sequence shown here is derived from an EMBL/GenBank/DDBJ whole genome shotgun (WGS) entry which is preliminary data.</text>
</comment>
<sequence>METSLLADKGQKTEYSIRRSGRPFTKDYRIHFERSHDKVPVSPLHDVPLYHDKERGVLNMVVEIPRWTNAKFEISRSESLNPIHQDSLDKKPRFVKNCFPYKGYIWNYGALPQTWENPHHHSPDTHARGDNDPLDACEIGRAVAACPGTIKRVKPLGVLGLIDAGETDWKVLVIDVADPLAGKLSDIEDVERYLPGLLDATRDWFRIYMVPDGRAGNGFAFGGRWRDKGYAEKIIGECEDAWRRLVKGEVKRGDVSLDNTTLKGTPGKLDPDKVRLPPVEDLSPAPVEQDLEEWFYIDRGSVKDTEDSLDGSDLRIVMDMGR</sequence>
<dbReference type="SUPFAM" id="SSF50324">
    <property type="entry name" value="Inorganic pyrophosphatase"/>
    <property type="match status" value="1"/>
</dbReference>
<evidence type="ECO:0000256" key="12">
    <source>
        <dbReference type="SAM" id="MobiDB-lite"/>
    </source>
</evidence>
<evidence type="ECO:0000256" key="4">
    <source>
        <dbReference type="ARBA" id="ARBA00012146"/>
    </source>
</evidence>
<evidence type="ECO:0000256" key="10">
    <source>
        <dbReference type="ARBA" id="ARBA00040300"/>
    </source>
</evidence>
<dbReference type="PROSITE" id="PS00387">
    <property type="entry name" value="PPASE"/>
    <property type="match status" value="1"/>
</dbReference>
<reference evidence="14" key="1">
    <citation type="journal article" date="2023" name="Mol. Phylogenet. Evol.">
        <title>Genome-scale phylogeny and comparative genomics of the fungal order Sordariales.</title>
        <authorList>
            <person name="Hensen N."/>
            <person name="Bonometti L."/>
            <person name="Westerberg I."/>
            <person name="Brannstrom I.O."/>
            <person name="Guillou S."/>
            <person name="Cros-Aarteil S."/>
            <person name="Calhoun S."/>
            <person name="Haridas S."/>
            <person name="Kuo A."/>
            <person name="Mondo S."/>
            <person name="Pangilinan J."/>
            <person name="Riley R."/>
            <person name="LaButti K."/>
            <person name="Andreopoulos B."/>
            <person name="Lipzen A."/>
            <person name="Chen C."/>
            <person name="Yan M."/>
            <person name="Daum C."/>
            <person name="Ng V."/>
            <person name="Clum A."/>
            <person name="Steindorff A."/>
            <person name="Ohm R.A."/>
            <person name="Martin F."/>
            <person name="Silar P."/>
            <person name="Natvig D.O."/>
            <person name="Lalanne C."/>
            <person name="Gautier V."/>
            <person name="Ament-Velasquez S.L."/>
            <person name="Kruys A."/>
            <person name="Hutchinson M.I."/>
            <person name="Powell A.J."/>
            <person name="Barry K."/>
            <person name="Miller A.N."/>
            <person name="Grigoriev I.V."/>
            <person name="Debuchy R."/>
            <person name="Gladieux P."/>
            <person name="Hiltunen Thoren M."/>
            <person name="Johannesson H."/>
        </authorList>
    </citation>
    <scope>NUCLEOTIDE SEQUENCE [LARGE SCALE GENOMIC DNA]</scope>
    <source>
        <strain evidence="14">CBS 284.82</strain>
    </source>
</reference>
<dbReference type="EC" id="3.6.1.1" evidence="4"/>
<dbReference type="GO" id="GO:0006796">
    <property type="term" value="P:phosphate-containing compound metabolic process"/>
    <property type="evidence" value="ECO:0007669"/>
    <property type="project" value="InterPro"/>
</dbReference>
<gene>
    <name evidence="13" type="ORF">C8A01DRAFT_40883</name>
</gene>
<dbReference type="Proteomes" id="UP001303115">
    <property type="component" value="Unassembled WGS sequence"/>
</dbReference>
<dbReference type="Pfam" id="PF00719">
    <property type="entry name" value="Pyrophosphatase"/>
    <property type="match status" value="1"/>
</dbReference>
<evidence type="ECO:0000256" key="7">
    <source>
        <dbReference type="ARBA" id="ARBA00022801"/>
    </source>
</evidence>
<dbReference type="EMBL" id="MU854585">
    <property type="protein sequence ID" value="KAK4032672.1"/>
    <property type="molecule type" value="Genomic_DNA"/>
</dbReference>
<keyword evidence="5" id="KW-0963">Cytoplasm</keyword>
<evidence type="ECO:0000313" key="13">
    <source>
        <dbReference type="EMBL" id="KAK4032672.1"/>
    </source>
</evidence>
<dbReference type="CDD" id="cd00412">
    <property type="entry name" value="pyrophosphatase"/>
    <property type="match status" value="1"/>
</dbReference>
<evidence type="ECO:0000256" key="1">
    <source>
        <dbReference type="ARBA" id="ARBA00001946"/>
    </source>
</evidence>
<comment type="cofactor">
    <cofactor evidence="1">
        <name>Mg(2+)</name>
        <dbReference type="ChEBI" id="CHEBI:18420"/>
    </cofactor>
</comment>
<evidence type="ECO:0000256" key="8">
    <source>
        <dbReference type="ARBA" id="ARBA00022842"/>
    </source>
</evidence>
<dbReference type="InterPro" id="IPR036649">
    <property type="entry name" value="Pyrophosphatase_sf"/>
</dbReference>
<evidence type="ECO:0000256" key="6">
    <source>
        <dbReference type="ARBA" id="ARBA00022723"/>
    </source>
</evidence>
<evidence type="ECO:0000256" key="5">
    <source>
        <dbReference type="ARBA" id="ARBA00022490"/>
    </source>
</evidence>
<dbReference type="GO" id="GO:0000287">
    <property type="term" value="F:magnesium ion binding"/>
    <property type="evidence" value="ECO:0007669"/>
    <property type="project" value="InterPro"/>
</dbReference>
<keyword evidence="8" id="KW-0460">Magnesium</keyword>
<evidence type="ECO:0000256" key="9">
    <source>
        <dbReference type="ARBA" id="ARBA00032535"/>
    </source>
</evidence>
<proteinExistence type="inferred from homology"/>
<dbReference type="Gene3D" id="3.90.80.10">
    <property type="entry name" value="Inorganic pyrophosphatase"/>
    <property type="match status" value="1"/>
</dbReference>
<comment type="similarity">
    <text evidence="3">Belongs to the PPase family.</text>
</comment>
<dbReference type="PANTHER" id="PTHR10286">
    <property type="entry name" value="INORGANIC PYROPHOSPHATASE"/>
    <property type="match status" value="1"/>
</dbReference>
<keyword evidence="7" id="KW-0378">Hydrolase</keyword>
<protein>
    <recommendedName>
        <fullName evidence="10">Inorganic pyrophosphatase</fullName>
        <ecNumber evidence="4">3.6.1.1</ecNumber>
    </recommendedName>
    <alternativeName>
        <fullName evidence="9">Pyrophosphate phospho-hydrolase</fullName>
    </alternativeName>
</protein>
<comment type="catalytic activity">
    <reaction evidence="11">
        <text>diphosphate + H2O = 2 phosphate + H(+)</text>
        <dbReference type="Rhea" id="RHEA:24576"/>
        <dbReference type="ChEBI" id="CHEBI:15377"/>
        <dbReference type="ChEBI" id="CHEBI:15378"/>
        <dbReference type="ChEBI" id="CHEBI:33019"/>
        <dbReference type="ChEBI" id="CHEBI:43474"/>
        <dbReference type="EC" id="3.6.1.1"/>
    </reaction>
</comment>
<dbReference type="GO" id="GO:0005737">
    <property type="term" value="C:cytoplasm"/>
    <property type="evidence" value="ECO:0007669"/>
    <property type="project" value="UniProtKB-SubCell"/>
</dbReference>
<dbReference type="FunFam" id="3.90.80.10:FF:000004">
    <property type="entry name" value="Inorganic pyrophosphatase"/>
    <property type="match status" value="1"/>
</dbReference>
<keyword evidence="6" id="KW-0479">Metal-binding</keyword>
<organism evidence="13 14">
    <name type="scientific">Parachaetomium inaequale</name>
    <dbReference type="NCBI Taxonomy" id="2588326"/>
    <lineage>
        <taxon>Eukaryota</taxon>
        <taxon>Fungi</taxon>
        <taxon>Dikarya</taxon>
        <taxon>Ascomycota</taxon>
        <taxon>Pezizomycotina</taxon>
        <taxon>Sordariomycetes</taxon>
        <taxon>Sordariomycetidae</taxon>
        <taxon>Sordariales</taxon>
        <taxon>Chaetomiaceae</taxon>
        <taxon>Parachaetomium</taxon>
    </lineage>
</organism>
<dbReference type="AlphaFoldDB" id="A0AAN6PAZ9"/>
<keyword evidence="14" id="KW-1185">Reference proteome</keyword>
<evidence type="ECO:0000313" key="14">
    <source>
        <dbReference type="Proteomes" id="UP001303115"/>
    </source>
</evidence>
<dbReference type="GO" id="GO:0004427">
    <property type="term" value="F:inorganic diphosphate phosphatase activity"/>
    <property type="evidence" value="ECO:0007669"/>
    <property type="project" value="UniProtKB-EC"/>
</dbReference>
<name>A0AAN6PAZ9_9PEZI</name>
<evidence type="ECO:0000256" key="2">
    <source>
        <dbReference type="ARBA" id="ARBA00004496"/>
    </source>
</evidence>
<dbReference type="InterPro" id="IPR008162">
    <property type="entry name" value="Pyrophosphatase"/>
</dbReference>